<keyword evidence="2" id="KW-1185">Reference proteome</keyword>
<organism evidence="1 2">
    <name type="scientific">Portunus trituberculatus</name>
    <name type="common">Swimming crab</name>
    <name type="synonym">Neptunus trituberculatus</name>
    <dbReference type="NCBI Taxonomy" id="210409"/>
    <lineage>
        <taxon>Eukaryota</taxon>
        <taxon>Metazoa</taxon>
        <taxon>Ecdysozoa</taxon>
        <taxon>Arthropoda</taxon>
        <taxon>Crustacea</taxon>
        <taxon>Multicrustacea</taxon>
        <taxon>Malacostraca</taxon>
        <taxon>Eumalacostraca</taxon>
        <taxon>Eucarida</taxon>
        <taxon>Decapoda</taxon>
        <taxon>Pleocyemata</taxon>
        <taxon>Brachyura</taxon>
        <taxon>Eubrachyura</taxon>
        <taxon>Portunoidea</taxon>
        <taxon>Portunidae</taxon>
        <taxon>Portuninae</taxon>
        <taxon>Portunus</taxon>
    </lineage>
</organism>
<proteinExistence type="predicted"/>
<evidence type="ECO:0000313" key="2">
    <source>
        <dbReference type="Proteomes" id="UP000324222"/>
    </source>
</evidence>
<accession>A0A5B7JA85</accession>
<gene>
    <name evidence="1" type="ORF">E2C01_084798</name>
</gene>
<evidence type="ECO:0000313" key="1">
    <source>
        <dbReference type="EMBL" id="MPC89838.1"/>
    </source>
</evidence>
<dbReference type="EMBL" id="VSRR010082346">
    <property type="protein sequence ID" value="MPC89838.1"/>
    <property type="molecule type" value="Genomic_DNA"/>
</dbReference>
<dbReference type="AlphaFoldDB" id="A0A5B7JA85"/>
<comment type="caution">
    <text evidence="1">The sequence shown here is derived from an EMBL/GenBank/DDBJ whole genome shotgun (WGS) entry which is preliminary data.</text>
</comment>
<protein>
    <submittedName>
        <fullName evidence="1">Uncharacterized protein</fullName>
    </submittedName>
</protein>
<dbReference type="Proteomes" id="UP000324222">
    <property type="component" value="Unassembled WGS sequence"/>
</dbReference>
<reference evidence="1 2" key="1">
    <citation type="submission" date="2019-05" db="EMBL/GenBank/DDBJ databases">
        <title>Another draft genome of Portunus trituberculatus and its Hox gene families provides insights of decapod evolution.</title>
        <authorList>
            <person name="Jeong J.-H."/>
            <person name="Song I."/>
            <person name="Kim S."/>
            <person name="Choi T."/>
            <person name="Kim D."/>
            <person name="Ryu S."/>
            <person name="Kim W."/>
        </authorList>
    </citation>
    <scope>NUCLEOTIDE SEQUENCE [LARGE SCALE GENOMIC DNA]</scope>
    <source>
        <tissue evidence="1">Muscle</tissue>
    </source>
</reference>
<name>A0A5B7JA85_PORTR</name>
<sequence length="101" mass="10705">MAGLFAAVTCNPCATNHAAGTCRPPRGCSRLASAVYSCCRRGLRARHYRISDTTQTTVSIDGRCSQHRDMADGCLSSCEAKEGMLPCPTAVPDSRVLVPST</sequence>